<dbReference type="PANTHER" id="PTHR44591:SF3">
    <property type="entry name" value="RESPONSE REGULATORY DOMAIN-CONTAINING PROTEIN"/>
    <property type="match status" value="1"/>
</dbReference>
<accession>D8PCQ7</accession>
<proteinExistence type="predicted"/>
<dbReference type="KEGG" id="nde:NIDE1261"/>
<evidence type="ECO:0000256" key="1">
    <source>
        <dbReference type="ARBA" id="ARBA00022553"/>
    </source>
</evidence>
<feature type="domain" description="Response regulatory" evidence="4">
    <location>
        <begin position="10"/>
        <end position="140"/>
    </location>
</feature>
<dbReference type="EMBL" id="FP929003">
    <property type="protein sequence ID" value="CBK41016.1"/>
    <property type="molecule type" value="Genomic_DNA"/>
</dbReference>
<organism evidence="5 6">
    <name type="scientific">Nitrospira defluvii</name>
    <dbReference type="NCBI Taxonomy" id="330214"/>
    <lineage>
        <taxon>Bacteria</taxon>
        <taxon>Pseudomonadati</taxon>
        <taxon>Nitrospirota</taxon>
        <taxon>Nitrospiria</taxon>
        <taxon>Nitrospirales</taxon>
        <taxon>Nitrospiraceae</taxon>
        <taxon>Nitrospira</taxon>
    </lineage>
</organism>
<evidence type="ECO:0000313" key="5">
    <source>
        <dbReference type="EMBL" id="CBK41016.1"/>
    </source>
</evidence>
<dbReference type="AlphaFoldDB" id="D8PCQ7"/>
<feature type="region of interest" description="Disordered" evidence="3">
    <location>
        <begin position="144"/>
        <end position="164"/>
    </location>
</feature>
<protein>
    <submittedName>
        <fullName evidence="5">Putative Response Regulator</fullName>
    </submittedName>
</protein>
<dbReference type="Proteomes" id="UP000001660">
    <property type="component" value="Chromosome"/>
</dbReference>
<evidence type="ECO:0000256" key="2">
    <source>
        <dbReference type="PROSITE-ProRule" id="PRU00169"/>
    </source>
</evidence>
<dbReference type="CDD" id="cd00156">
    <property type="entry name" value="REC"/>
    <property type="match status" value="1"/>
</dbReference>
<gene>
    <name evidence="5" type="ORF">NIDE1261</name>
</gene>
<evidence type="ECO:0000259" key="4">
    <source>
        <dbReference type="PROSITE" id="PS50110"/>
    </source>
</evidence>
<evidence type="ECO:0000256" key="3">
    <source>
        <dbReference type="SAM" id="MobiDB-lite"/>
    </source>
</evidence>
<sequence>MAPGRKQLSTILIVDDDPSALLVSTKPLRDAGYTVLQAPGSAEALKLYAEHPDPIHLVIADVFLPPPGFQLSVDRNPYPRVNGLDMVERLLQDKREIRVLLMSGSPSSELQDRGLVRAGLPFLKKPFTSETLLSVVREVLAGAPAAPDQKNAPRPGHGDVEWVD</sequence>
<dbReference type="STRING" id="330214.NIDE1261"/>
<dbReference type="InterPro" id="IPR001789">
    <property type="entry name" value="Sig_transdc_resp-reg_receiver"/>
</dbReference>
<evidence type="ECO:0000313" key="6">
    <source>
        <dbReference type="Proteomes" id="UP000001660"/>
    </source>
</evidence>
<dbReference type="eggNOG" id="COG0784">
    <property type="taxonomic scope" value="Bacteria"/>
</dbReference>
<dbReference type="PROSITE" id="PS50110">
    <property type="entry name" value="RESPONSE_REGULATORY"/>
    <property type="match status" value="1"/>
</dbReference>
<dbReference type="OrthoDB" id="9794848at2"/>
<dbReference type="SUPFAM" id="SSF52172">
    <property type="entry name" value="CheY-like"/>
    <property type="match status" value="1"/>
</dbReference>
<keyword evidence="6" id="KW-1185">Reference proteome</keyword>
<feature type="modified residue" description="4-aspartylphosphate" evidence="2">
    <location>
        <position position="61"/>
    </location>
</feature>
<dbReference type="PANTHER" id="PTHR44591">
    <property type="entry name" value="STRESS RESPONSE REGULATOR PROTEIN 1"/>
    <property type="match status" value="1"/>
</dbReference>
<reference evidence="5 6" key="1">
    <citation type="journal article" date="2010" name="Proc. Natl. Acad. Sci. U.S.A.">
        <title>A Nitrospira metagenome illuminates the physiology and evolution of globally important nitrite-oxidizing bacteria.</title>
        <authorList>
            <person name="Lucker S."/>
            <person name="Wagner M."/>
            <person name="Maixner F."/>
            <person name="Pelletier E."/>
            <person name="Koch H."/>
            <person name="Vacherie B."/>
            <person name="Rattei T."/>
            <person name="Sinninghe Damste J."/>
            <person name="Spieck E."/>
            <person name="Le Paslier D."/>
            <person name="Daims H."/>
        </authorList>
    </citation>
    <scope>NUCLEOTIDE SEQUENCE [LARGE SCALE GENOMIC DNA]</scope>
</reference>
<keyword evidence="1 2" id="KW-0597">Phosphoprotein</keyword>
<dbReference type="InterPro" id="IPR011006">
    <property type="entry name" value="CheY-like_superfamily"/>
</dbReference>
<name>D8PCQ7_9BACT</name>
<dbReference type="InterPro" id="IPR050595">
    <property type="entry name" value="Bact_response_regulator"/>
</dbReference>
<dbReference type="HOGENOM" id="CLU_000445_69_8_0"/>
<dbReference type="Gene3D" id="3.40.50.2300">
    <property type="match status" value="1"/>
</dbReference>
<dbReference type="GO" id="GO:0000160">
    <property type="term" value="P:phosphorelay signal transduction system"/>
    <property type="evidence" value="ECO:0007669"/>
    <property type="project" value="InterPro"/>
</dbReference>
<dbReference type="SMART" id="SM00448">
    <property type="entry name" value="REC"/>
    <property type="match status" value="1"/>
</dbReference>